<reference evidence="3" key="1">
    <citation type="journal article" date="2016" name="Nat. Genet.">
        <title>A high-quality carrot genome assembly provides new insights into carotenoid accumulation and asterid genome evolution.</title>
        <authorList>
            <person name="Iorizzo M."/>
            <person name="Ellison S."/>
            <person name="Senalik D."/>
            <person name="Zeng P."/>
            <person name="Satapoomin P."/>
            <person name="Huang J."/>
            <person name="Bowman M."/>
            <person name="Iovene M."/>
            <person name="Sanseverino W."/>
            <person name="Cavagnaro P."/>
            <person name="Yildiz M."/>
            <person name="Macko-Podgorni A."/>
            <person name="Moranska E."/>
            <person name="Grzebelus E."/>
            <person name="Grzebelus D."/>
            <person name="Ashrafi H."/>
            <person name="Zheng Z."/>
            <person name="Cheng S."/>
            <person name="Spooner D."/>
            <person name="Van Deynze A."/>
            <person name="Simon P."/>
        </authorList>
    </citation>
    <scope>NUCLEOTIDE SEQUENCE [LARGE SCALE GENOMIC DNA]</scope>
    <source>
        <tissue evidence="3">Leaf</tissue>
    </source>
</reference>
<dbReference type="AlphaFoldDB" id="A0A165Y116"/>
<evidence type="ECO:0000313" key="3">
    <source>
        <dbReference type="EMBL" id="KZM98754.1"/>
    </source>
</evidence>
<dbReference type="CDD" id="cd01837">
    <property type="entry name" value="SGNH_plant_lipase_like"/>
    <property type="match status" value="2"/>
</dbReference>
<dbReference type="PROSITE" id="PS01098">
    <property type="entry name" value="LIPASE_GDSL_SER"/>
    <property type="match status" value="1"/>
</dbReference>
<gene>
    <name evidence="3" type="ORF">DCAR_013884</name>
</gene>
<dbReference type="GO" id="GO:0005576">
    <property type="term" value="C:extracellular region"/>
    <property type="evidence" value="ECO:0007669"/>
    <property type="project" value="TreeGrafter"/>
</dbReference>
<feature type="chain" id="PRO_5007869167" evidence="2">
    <location>
        <begin position="20"/>
        <end position="717"/>
    </location>
</feature>
<dbReference type="Gramene" id="KZM98754">
    <property type="protein sequence ID" value="KZM98754"/>
    <property type="gene ID" value="DCAR_013884"/>
</dbReference>
<keyword evidence="2" id="KW-0732">Signal</keyword>
<dbReference type="InterPro" id="IPR001087">
    <property type="entry name" value="GDSL"/>
</dbReference>
<dbReference type="InterPro" id="IPR035669">
    <property type="entry name" value="SGNH_plant_lipase-like"/>
</dbReference>
<sequence length="717" mass="78749">MLFALSVAHMIWCSIGAEAGVQLPPNISIPAVIAFGDSIVDQGCNNNLNTLVKCNFPPYGQDFIAHQSTGRFSNGKTPPDFVAAALGIKEVLPAYLDPHLQSEDLLTGVSFASGGMGYDPVTSKITSALSFSDQLELFKEYISKLKRLVGEERTRYILANSLFLVVAGSDDIANTYFTFGARLRYDVPSYTDLMVSYASDFIQAIDELGARRIVVYGVPAIGCVPSQRTLAGGPLRNCADNSNQASQVYNTKLQALLDSLSQKLPLSKIVYVDVYNPLLHIVQNPQEYGFDVVDKGCCGTGDIEVSVLCNKLSKTCPDRSRHYDTGMGTVYPRPESQKIATFLNNIISNRGYNFRKELASRFRDKILARAVVKLPGNKTIPAVIMFGDSIVDTGNNNYIETIFKVNYPPYGRDFSGGVPTGRFCNGKVPSDFLVEELGIKEFLPPYLDPSLDTDDLKTGVNFASGGAGFDPLTSELAKVISLSAQIDLFNEYVAKLKVAVGAETTSTILSNSLFVVVAGSNDITNTYFNNPIRRLHYDYSSYTDLLVDSASGFAQELYKLGARRIGVFGIPPIGCLPSQRTLQGGVERNCADNYNELAQLFNAKLSVELNSLNNRLPQARMVYLDVYNSLMEVILNPKKYDPALQADLVNKNKIYFAGFSIANKGCCGTGTIEVAFLCKCPCPDVYNYVFWDSFHPTETTYRILVHQTVKKQISSFL</sequence>
<dbReference type="GO" id="GO:0006629">
    <property type="term" value="P:lipid metabolic process"/>
    <property type="evidence" value="ECO:0007669"/>
    <property type="project" value="InterPro"/>
</dbReference>
<dbReference type="InterPro" id="IPR008265">
    <property type="entry name" value="Lipase_GDSL_AS"/>
</dbReference>
<dbReference type="FunFam" id="3.40.50.1110:FF:000003">
    <property type="entry name" value="GDSL esterase/lipase APG"/>
    <property type="match status" value="2"/>
</dbReference>
<organism evidence="3">
    <name type="scientific">Daucus carota subsp. sativus</name>
    <name type="common">Carrot</name>
    <dbReference type="NCBI Taxonomy" id="79200"/>
    <lineage>
        <taxon>Eukaryota</taxon>
        <taxon>Viridiplantae</taxon>
        <taxon>Streptophyta</taxon>
        <taxon>Embryophyta</taxon>
        <taxon>Tracheophyta</taxon>
        <taxon>Spermatophyta</taxon>
        <taxon>Magnoliopsida</taxon>
        <taxon>eudicotyledons</taxon>
        <taxon>Gunneridae</taxon>
        <taxon>Pentapetalae</taxon>
        <taxon>asterids</taxon>
        <taxon>campanulids</taxon>
        <taxon>Apiales</taxon>
        <taxon>Apiaceae</taxon>
        <taxon>Apioideae</taxon>
        <taxon>Scandiceae</taxon>
        <taxon>Daucinae</taxon>
        <taxon>Daucus</taxon>
        <taxon>Daucus sect. Daucus</taxon>
    </lineage>
</organism>
<comment type="similarity">
    <text evidence="1">Belongs to the 'GDSL' lipolytic enzyme family.</text>
</comment>
<evidence type="ECO:0000256" key="2">
    <source>
        <dbReference type="SAM" id="SignalP"/>
    </source>
</evidence>
<dbReference type="Pfam" id="PF00657">
    <property type="entry name" value="Lipase_GDSL"/>
    <property type="match status" value="2"/>
</dbReference>
<dbReference type="SUPFAM" id="SSF52266">
    <property type="entry name" value="SGNH hydrolase"/>
    <property type="match status" value="1"/>
</dbReference>
<dbReference type="OMA" id="FPPNGRY"/>
<dbReference type="Gene3D" id="3.40.50.1110">
    <property type="entry name" value="SGNH hydrolase"/>
    <property type="match status" value="2"/>
</dbReference>
<dbReference type="PANTHER" id="PTHR45642:SF138">
    <property type="entry name" value="GDSL ESTERASE_LIPASE EXL3-LIKE"/>
    <property type="match status" value="1"/>
</dbReference>
<comment type="caution">
    <text evidence="3">The sequence shown here is derived from an EMBL/GenBank/DDBJ whole genome shotgun (WGS) entry which is preliminary data.</text>
</comment>
<proteinExistence type="inferred from homology"/>
<protein>
    <submittedName>
        <fullName evidence="3">Uncharacterized protein</fullName>
    </submittedName>
</protein>
<name>A0A165Y116_DAUCS</name>
<dbReference type="PANTHER" id="PTHR45642">
    <property type="entry name" value="GDSL ESTERASE/LIPASE EXL3"/>
    <property type="match status" value="1"/>
</dbReference>
<accession>A0A165Y116</accession>
<dbReference type="InterPro" id="IPR050592">
    <property type="entry name" value="GDSL_lipolytic_enzyme"/>
</dbReference>
<dbReference type="GO" id="GO:0016298">
    <property type="term" value="F:lipase activity"/>
    <property type="evidence" value="ECO:0007669"/>
    <property type="project" value="InterPro"/>
</dbReference>
<dbReference type="EMBL" id="LNRQ01000004">
    <property type="protein sequence ID" value="KZM98754.1"/>
    <property type="molecule type" value="Genomic_DNA"/>
</dbReference>
<dbReference type="InterPro" id="IPR036514">
    <property type="entry name" value="SGNH_hydro_sf"/>
</dbReference>
<evidence type="ECO:0000256" key="1">
    <source>
        <dbReference type="ARBA" id="ARBA00008668"/>
    </source>
</evidence>
<feature type="signal peptide" evidence="2">
    <location>
        <begin position="1"/>
        <end position="19"/>
    </location>
</feature>